<evidence type="ECO:0000313" key="2">
    <source>
        <dbReference type="Proteomes" id="UP001500151"/>
    </source>
</evidence>
<dbReference type="Proteomes" id="UP001500151">
    <property type="component" value="Unassembled WGS sequence"/>
</dbReference>
<protein>
    <recommendedName>
        <fullName evidence="3">CoA-disulfide reductase</fullName>
    </recommendedName>
</protein>
<organism evidence="1 2">
    <name type="scientific">Streptomyces vastus</name>
    <dbReference type="NCBI Taxonomy" id="285451"/>
    <lineage>
        <taxon>Bacteria</taxon>
        <taxon>Bacillati</taxon>
        <taxon>Actinomycetota</taxon>
        <taxon>Actinomycetes</taxon>
        <taxon>Kitasatosporales</taxon>
        <taxon>Streptomycetaceae</taxon>
        <taxon>Streptomyces</taxon>
    </lineage>
</organism>
<dbReference type="SUPFAM" id="SSF51905">
    <property type="entry name" value="FAD/NAD(P)-binding domain"/>
    <property type="match status" value="1"/>
</dbReference>
<keyword evidence="2" id="KW-1185">Reference proteome</keyword>
<evidence type="ECO:0000313" key="1">
    <source>
        <dbReference type="EMBL" id="GAA2652750.1"/>
    </source>
</evidence>
<sequence>MASKRIVAIGGSEAGISAALRARALDPDSEVTVVAADDYPNFSICGIPYYVSGR</sequence>
<comment type="caution">
    <text evidence="1">The sequence shown here is derived from an EMBL/GenBank/DDBJ whole genome shotgun (WGS) entry which is preliminary data.</text>
</comment>
<proteinExistence type="predicted"/>
<dbReference type="Gene3D" id="3.50.50.60">
    <property type="entry name" value="FAD/NAD(P)-binding domain"/>
    <property type="match status" value="1"/>
</dbReference>
<dbReference type="InterPro" id="IPR036188">
    <property type="entry name" value="FAD/NAD-bd_sf"/>
</dbReference>
<gene>
    <name evidence="1" type="ORF">GCM10010307_63750</name>
</gene>
<dbReference type="RefSeq" id="WP_344394494.1">
    <property type="nucleotide sequence ID" value="NZ_BAAASJ010000099.1"/>
</dbReference>
<dbReference type="EMBL" id="BAAASJ010000099">
    <property type="protein sequence ID" value="GAA2652750.1"/>
    <property type="molecule type" value="Genomic_DNA"/>
</dbReference>
<accession>A0ABP6DWF2</accession>
<name>A0ABP6DWF2_9ACTN</name>
<evidence type="ECO:0008006" key="3">
    <source>
        <dbReference type="Google" id="ProtNLM"/>
    </source>
</evidence>
<reference evidence="2" key="1">
    <citation type="journal article" date="2019" name="Int. J. Syst. Evol. Microbiol.">
        <title>The Global Catalogue of Microorganisms (GCM) 10K type strain sequencing project: providing services to taxonomists for standard genome sequencing and annotation.</title>
        <authorList>
            <consortium name="The Broad Institute Genomics Platform"/>
            <consortium name="The Broad Institute Genome Sequencing Center for Infectious Disease"/>
            <person name="Wu L."/>
            <person name="Ma J."/>
        </authorList>
    </citation>
    <scope>NUCLEOTIDE SEQUENCE [LARGE SCALE GENOMIC DNA]</scope>
    <source>
        <strain evidence="2">JCM 4524</strain>
    </source>
</reference>